<keyword evidence="2" id="KW-0472">Membrane</keyword>
<feature type="compositionally biased region" description="Polar residues" evidence="1">
    <location>
        <begin position="17"/>
        <end position="27"/>
    </location>
</feature>
<feature type="transmembrane region" description="Helical" evidence="2">
    <location>
        <begin position="54"/>
        <end position="79"/>
    </location>
</feature>
<protein>
    <submittedName>
        <fullName evidence="3">Uncharacterized protein</fullName>
    </submittedName>
</protein>
<evidence type="ECO:0000313" key="4">
    <source>
        <dbReference type="Proteomes" id="UP001596096"/>
    </source>
</evidence>
<sequence length="517" mass="57023">MRGVIAPDHQKAAAKTVSESPAATTSRNRARWARHEAIPNRSHISSEPTRKNLIWWQVVTTPPMITWIVTTIAILVALAPVTRERLSRFAELTGLTVTSADARRIIDHFAERRRWRLITLVPAVPLVLLTDDPFYLVLGWCAVSVLCHARQPALQTEIYRTTWQLSLAGSLAVCAYFVVDREFTAEVLARTTAVLAVALAVRYLTHEPAPRPPAGASPAELAIGHWSTRSLYLAGTAIVLSGALLTPGQAPERILPEYTLPKSVPDGTAAFTTARKLTAPTCALNDLLDDPCQSWQVNGEPFPQAAPYISRKGKAPTKPPFARSQNRKAVVYLGRRDRRMVYQDAENIRPLTGPLADAAVPTATFARQNRYVALVKEGARIIDTQTWTTVSIPGVRRVHDLSLGGLVATTPAGVLVLDHRGRTRMRLPARKLGKNFVGDTYHLSPDGRRLVIVRGLMRVETYDSSTGTRVSSVEPEFGDEYLAAGLGWTEKGRFLVRDTSDRVHALDLRTGRLRKRS</sequence>
<accession>A0ABW1BLG2</accession>
<keyword evidence="4" id="KW-1185">Reference proteome</keyword>
<name>A0ABW1BLG2_9ACTN</name>
<proteinExistence type="predicted"/>
<evidence type="ECO:0000313" key="3">
    <source>
        <dbReference type="EMBL" id="MFC5814059.1"/>
    </source>
</evidence>
<evidence type="ECO:0000256" key="2">
    <source>
        <dbReference type="SAM" id="Phobius"/>
    </source>
</evidence>
<organism evidence="3 4">
    <name type="scientific">Nonomuraea harbinensis</name>
    <dbReference type="NCBI Taxonomy" id="1286938"/>
    <lineage>
        <taxon>Bacteria</taxon>
        <taxon>Bacillati</taxon>
        <taxon>Actinomycetota</taxon>
        <taxon>Actinomycetes</taxon>
        <taxon>Streptosporangiales</taxon>
        <taxon>Streptosporangiaceae</taxon>
        <taxon>Nonomuraea</taxon>
    </lineage>
</organism>
<keyword evidence="2" id="KW-1133">Transmembrane helix</keyword>
<feature type="region of interest" description="Disordered" evidence="1">
    <location>
        <begin position="1"/>
        <end position="31"/>
    </location>
</feature>
<keyword evidence="2" id="KW-0812">Transmembrane</keyword>
<dbReference type="EMBL" id="JBHSNW010000001">
    <property type="protein sequence ID" value="MFC5814059.1"/>
    <property type="molecule type" value="Genomic_DNA"/>
</dbReference>
<dbReference type="RefSeq" id="WP_219545040.1">
    <property type="nucleotide sequence ID" value="NZ_JAHKRN010000012.1"/>
</dbReference>
<reference evidence="4" key="1">
    <citation type="journal article" date="2019" name="Int. J. Syst. Evol. Microbiol.">
        <title>The Global Catalogue of Microorganisms (GCM) 10K type strain sequencing project: providing services to taxonomists for standard genome sequencing and annotation.</title>
        <authorList>
            <consortium name="The Broad Institute Genomics Platform"/>
            <consortium name="The Broad Institute Genome Sequencing Center for Infectious Disease"/>
            <person name="Wu L."/>
            <person name="Ma J."/>
        </authorList>
    </citation>
    <scope>NUCLEOTIDE SEQUENCE [LARGE SCALE GENOMIC DNA]</scope>
    <source>
        <strain evidence="4">CGMCC 4.7106</strain>
    </source>
</reference>
<comment type="caution">
    <text evidence="3">The sequence shown here is derived from an EMBL/GenBank/DDBJ whole genome shotgun (WGS) entry which is preliminary data.</text>
</comment>
<gene>
    <name evidence="3" type="ORF">ACFPUY_03120</name>
</gene>
<dbReference type="Proteomes" id="UP001596096">
    <property type="component" value="Unassembled WGS sequence"/>
</dbReference>
<evidence type="ECO:0000256" key="1">
    <source>
        <dbReference type="SAM" id="MobiDB-lite"/>
    </source>
</evidence>